<reference evidence="3 4" key="1">
    <citation type="submission" date="2019-03" db="EMBL/GenBank/DDBJ databases">
        <title>Genomic Encyclopedia of Type Strains, Phase IV (KMG-IV): sequencing the most valuable type-strain genomes for metagenomic binning, comparative biology and taxonomic classification.</title>
        <authorList>
            <person name="Goeker M."/>
        </authorList>
    </citation>
    <scope>NUCLEOTIDE SEQUENCE [LARGE SCALE GENOMIC DNA]</scope>
    <source>
        <strain evidence="3 4">DSM 44496</strain>
    </source>
</reference>
<accession>A0A4R6NZW1</accession>
<dbReference type="InterPro" id="IPR003615">
    <property type="entry name" value="HNH_nuc"/>
</dbReference>
<dbReference type="SUPFAM" id="SSF54060">
    <property type="entry name" value="His-Me finger endonucleases"/>
    <property type="match status" value="1"/>
</dbReference>
<feature type="domain" description="NUMOD4" evidence="1">
    <location>
        <begin position="3"/>
        <end position="45"/>
    </location>
</feature>
<evidence type="ECO:0000313" key="4">
    <source>
        <dbReference type="Proteomes" id="UP000295087"/>
    </source>
</evidence>
<dbReference type="EMBL" id="SNXK01000012">
    <property type="protein sequence ID" value="TDP29867.1"/>
    <property type="molecule type" value="Genomic_DNA"/>
</dbReference>
<sequence length="165" mass="18566">MGEQWKPFPSDDRYEVSDLGRVRRVSTGRVRRPVALKNGYLTVLLSNGSNDRKLYYIHRMVYETFVGPIPDGMHVRHGPNGQSDNRLSELRMGTVRENIADKKRDGTEPTGAARWSAKLTDAEVEAIRCRRGEPYRRLAAEFGVSTTTIGRVVRGECYPVEAVAA</sequence>
<dbReference type="Pfam" id="PF13392">
    <property type="entry name" value="HNH_3"/>
    <property type="match status" value="1"/>
</dbReference>
<proteinExistence type="predicted"/>
<dbReference type="Gene3D" id="3.90.75.20">
    <property type="match status" value="1"/>
</dbReference>
<evidence type="ECO:0000259" key="1">
    <source>
        <dbReference type="Pfam" id="PF07463"/>
    </source>
</evidence>
<evidence type="ECO:0000313" key="3">
    <source>
        <dbReference type="EMBL" id="TDP29867.1"/>
    </source>
</evidence>
<dbReference type="RefSeq" id="WP_084476896.1">
    <property type="nucleotide sequence ID" value="NZ_SNXK01000012.1"/>
</dbReference>
<evidence type="ECO:0000259" key="2">
    <source>
        <dbReference type="Pfam" id="PF13392"/>
    </source>
</evidence>
<comment type="caution">
    <text evidence="3">The sequence shown here is derived from an EMBL/GenBank/DDBJ whole genome shotgun (WGS) entry which is preliminary data.</text>
</comment>
<feature type="domain" description="HNH nuclease" evidence="2">
    <location>
        <begin position="55"/>
        <end position="98"/>
    </location>
</feature>
<gene>
    <name evidence="3" type="ORF">DFR75_112136</name>
</gene>
<dbReference type="Proteomes" id="UP000295087">
    <property type="component" value="Unassembled WGS sequence"/>
</dbReference>
<organism evidence="3 4">
    <name type="scientific">Nocardia ignorata</name>
    <dbReference type="NCBI Taxonomy" id="145285"/>
    <lineage>
        <taxon>Bacteria</taxon>
        <taxon>Bacillati</taxon>
        <taxon>Actinomycetota</taxon>
        <taxon>Actinomycetes</taxon>
        <taxon>Mycobacteriales</taxon>
        <taxon>Nocardiaceae</taxon>
        <taxon>Nocardia</taxon>
    </lineage>
</organism>
<dbReference type="InterPro" id="IPR044925">
    <property type="entry name" value="His-Me_finger_sf"/>
</dbReference>
<dbReference type="AlphaFoldDB" id="A0A4R6NZW1"/>
<dbReference type="Pfam" id="PF07463">
    <property type="entry name" value="NUMOD4"/>
    <property type="match status" value="1"/>
</dbReference>
<dbReference type="InterPro" id="IPR010902">
    <property type="entry name" value="NUMOD4"/>
</dbReference>
<keyword evidence="4" id="KW-1185">Reference proteome</keyword>
<protein>
    <submittedName>
        <fullName evidence="3">NUMOD4 motif-containing protein</fullName>
    </submittedName>
</protein>
<name>A0A4R6NZW1_NOCIG</name>
<dbReference type="GO" id="GO:0016788">
    <property type="term" value="F:hydrolase activity, acting on ester bonds"/>
    <property type="evidence" value="ECO:0007669"/>
    <property type="project" value="InterPro"/>
</dbReference>